<comment type="cofactor">
    <cofactor evidence="11">
        <name>[4Fe-4S] cluster</name>
        <dbReference type="ChEBI" id="CHEBI:49883"/>
    </cofactor>
    <text evidence="11">Binds 1 [4Fe-4S] cluster per subunit. Following nitrosylation of the [4Fe-4S] cluster binds 1 [4Fe-8(NO)] cluster per subunit.</text>
</comment>
<dbReference type="HAMAP" id="MF_01479">
    <property type="entry name" value="WhiB"/>
    <property type="match status" value="1"/>
</dbReference>
<evidence type="ECO:0000256" key="11">
    <source>
        <dbReference type="HAMAP-Rule" id="MF_01479"/>
    </source>
</evidence>
<comment type="similarity">
    <text evidence="2 11">Belongs to the WhiB family.</text>
</comment>
<evidence type="ECO:0000256" key="3">
    <source>
        <dbReference type="ARBA" id="ARBA00022485"/>
    </source>
</evidence>
<evidence type="ECO:0000256" key="4">
    <source>
        <dbReference type="ARBA" id="ARBA00022723"/>
    </source>
</evidence>
<dbReference type="GO" id="GO:0047134">
    <property type="term" value="F:protein-disulfide reductase [NAD(P)H] activity"/>
    <property type="evidence" value="ECO:0007669"/>
    <property type="project" value="TreeGrafter"/>
</dbReference>
<evidence type="ECO:0000256" key="10">
    <source>
        <dbReference type="ARBA" id="ARBA00023163"/>
    </source>
</evidence>
<organism evidence="13 14">
    <name type="scientific">Streptomyces griseicoloratus</name>
    <dbReference type="NCBI Taxonomy" id="2752516"/>
    <lineage>
        <taxon>Bacteria</taxon>
        <taxon>Bacillati</taxon>
        <taxon>Actinomycetota</taxon>
        <taxon>Actinomycetes</taxon>
        <taxon>Kitasatosporales</taxon>
        <taxon>Streptomycetaceae</taxon>
        <taxon>Streptomyces</taxon>
    </lineage>
</organism>
<gene>
    <name evidence="11" type="primary">whiB</name>
    <name evidence="13" type="ORF">H0H10_26880</name>
</gene>
<comment type="PTM">
    <text evidence="11">Upon Fe-S cluster removal intramolecular disulfide bonds are formed.</text>
</comment>
<dbReference type="GO" id="GO:0051539">
    <property type="term" value="F:4 iron, 4 sulfur cluster binding"/>
    <property type="evidence" value="ECO:0007669"/>
    <property type="project" value="UniProtKB-UniRule"/>
</dbReference>
<dbReference type="AlphaFoldDB" id="A0A926L9W2"/>
<evidence type="ECO:0000259" key="12">
    <source>
        <dbReference type="PROSITE" id="PS51674"/>
    </source>
</evidence>
<evidence type="ECO:0000256" key="9">
    <source>
        <dbReference type="ARBA" id="ARBA00023157"/>
    </source>
</evidence>
<keyword evidence="4 11" id="KW-0479">Metal-binding</keyword>
<evidence type="ECO:0000256" key="1">
    <source>
        <dbReference type="ARBA" id="ARBA00004496"/>
    </source>
</evidence>
<keyword evidence="3 11" id="KW-0004">4Fe-4S</keyword>
<comment type="function">
    <text evidence="11">Acts as a transcriptional regulator. Probably redox-responsive. The apo- but not holo-form probably binds DNA.</text>
</comment>
<comment type="PTM">
    <text evidence="11">The Fe-S cluster can be nitrosylated by nitric oxide (NO).</text>
</comment>
<dbReference type="Proteomes" id="UP000621210">
    <property type="component" value="Unassembled WGS sequence"/>
</dbReference>
<dbReference type="RefSeq" id="WP_188183707.1">
    <property type="nucleotide sequence ID" value="NZ_JACVQF010000218.1"/>
</dbReference>
<keyword evidence="14" id="KW-1185">Reference proteome</keyword>
<evidence type="ECO:0000313" key="14">
    <source>
        <dbReference type="Proteomes" id="UP000621210"/>
    </source>
</evidence>
<evidence type="ECO:0000256" key="7">
    <source>
        <dbReference type="ARBA" id="ARBA00023015"/>
    </source>
</evidence>
<reference evidence="13" key="2">
    <citation type="submission" date="2020-09" db="EMBL/GenBank/DDBJ databases">
        <authorList>
            <person name="Luo X."/>
        </authorList>
    </citation>
    <scope>NUCLEOTIDE SEQUENCE</scope>
    <source>
        <strain evidence="13">TRM S81-3</strain>
    </source>
</reference>
<feature type="domain" description="4Fe-4S Wbl-type" evidence="12">
    <location>
        <begin position="22"/>
        <end position="87"/>
    </location>
</feature>
<dbReference type="Pfam" id="PF02467">
    <property type="entry name" value="Whib"/>
    <property type="match status" value="1"/>
</dbReference>
<feature type="binding site" evidence="11">
    <location>
        <position position="63"/>
    </location>
    <ligand>
        <name>[4Fe-4S] cluster</name>
        <dbReference type="ChEBI" id="CHEBI:49883"/>
    </ligand>
</feature>
<dbReference type="GO" id="GO:0046872">
    <property type="term" value="F:metal ion binding"/>
    <property type="evidence" value="ECO:0007669"/>
    <property type="project" value="UniProtKB-KW"/>
</dbReference>
<comment type="subcellular location">
    <subcellularLocation>
        <location evidence="1 11">Cytoplasm</location>
    </subcellularLocation>
</comment>
<keyword evidence="9 11" id="KW-1015">Disulfide bond</keyword>
<keyword evidence="10 11" id="KW-0804">Transcription</keyword>
<feature type="binding site" evidence="11">
    <location>
        <position position="23"/>
    </location>
    <ligand>
        <name>[4Fe-4S] cluster</name>
        <dbReference type="ChEBI" id="CHEBI:49883"/>
    </ligand>
</feature>
<keyword evidence="6 11" id="KW-0411">Iron-sulfur</keyword>
<protein>
    <recommendedName>
        <fullName evidence="11">Transcriptional regulator WhiB</fullName>
    </recommendedName>
</protein>
<evidence type="ECO:0000256" key="6">
    <source>
        <dbReference type="ARBA" id="ARBA00023014"/>
    </source>
</evidence>
<proteinExistence type="inferred from homology"/>
<keyword evidence="11" id="KW-0963">Cytoplasm</keyword>
<dbReference type="PROSITE" id="PS51674">
    <property type="entry name" value="4FE4S_WBL"/>
    <property type="match status" value="1"/>
</dbReference>
<comment type="caution">
    <text evidence="13">The sequence shown here is derived from an EMBL/GenBank/DDBJ whole genome shotgun (WGS) entry which is preliminary data.</text>
</comment>
<keyword evidence="7 11" id="KW-0805">Transcription regulation</keyword>
<evidence type="ECO:0000256" key="2">
    <source>
        <dbReference type="ARBA" id="ARBA00006597"/>
    </source>
</evidence>
<keyword evidence="5 11" id="KW-0408">Iron</keyword>
<dbReference type="PANTHER" id="PTHR38839">
    <property type="entry name" value="TRANSCRIPTIONAL REGULATOR WHID-RELATED"/>
    <property type="match status" value="1"/>
</dbReference>
<dbReference type="GO" id="GO:0003677">
    <property type="term" value="F:DNA binding"/>
    <property type="evidence" value="ECO:0007669"/>
    <property type="project" value="UniProtKB-UniRule"/>
</dbReference>
<keyword evidence="8 11" id="KW-0238">DNA-binding</keyword>
<dbReference type="InterPro" id="IPR034768">
    <property type="entry name" value="4FE4S_WBL"/>
</dbReference>
<dbReference type="GO" id="GO:0045454">
    <property type="term" value="P:cell redox homeostasis"/>
    <property type="evidence" value="ECO:0007669"/>
    <property type="project" value="TreeGrafter"/>
</dbReference>
<evidence type="ECO:0000313" key="13">
    <source>
        <dbReference type="EMBL" id="MBD0422733.1"/>
    </source>
</evidence>
<dbReference type="GO" id="GO:0005737">
    <property type="term" value="C:cytoplasm"/>
    <property type="evidence" value="ECO:0007669"/>
    <property type="project" value="UniProtKB-SubCell"/>
</dbReference>
<evidence type="ECO:0000256" key="5">
    <source>
        <dbReference type="ARBA" id="ARBA00023004"/>
    </source>
</evidence>
<dbReference type="EMBL" id="JACVQF010000218">
    <property type="protein sequence ID" value="MBD0422733.1"/>
    <property type="molecule type" value="Genomic_DNA"/>
</dbReference>
<sequence length="176" mass="19745">MMHSEHHEIRRRGDQSWQRRAACATAVDVARDPDLFFPATVADEPRIVLAKRICSSCEVRNTCLEAALECGDTDGIRGGMTEAERRAVRHQFDRRCDPTRVVAALSGRDVHLSGAEREDLIRRAVLMEAPAARVAQVLNVSEAHVKKLFRRERRRRVGISLEAPEGTQVTREAIPA</sequence>
<dbReference type="InterPro" id="IPR003482">
    <property type="entry name" value="Whib"/>
</dbReference>
<reference evidence="13" key="1">
    <citation type="submission" date="2020-09" db="EMBL/GenBank/DDBJ databases">
        <title>Streptomyces grisecoloratus sp. nov., isolated from cotton soil.</title>
        <authorList>
            <person name="Xing L."/>
        </authorList>
    </citation>
    <scope>NUCLEOTIDE SEQUENCE</scope>
    <source>
        <strain evidence="13">TRM S81-3</strain>
    </source>
</reference>
<dbReference type="GO" id="GO:0045892">
    <property type="term" value="P:negative regulation of DNA-templated transcription"/>
    <property type="evidence" value="ECO:0007669"/>
    <property type="project" value="TreeGrafter"/>
</dbReference>
<dbReference type="GO" id="GO:0035731">
    <property type="term" value="F:dinitrosyl-iron complex binding"/>
    <property type="evidence" value="ECO:0007669"/>
    <property type="project" value="UniProtKB-UniRule"/>
</dbReference>
<name>A0A926L9W2_9ACTN</name>
<evidence type="ECO:0000256" key="8">
    <source>
        <dbReference type="ARBA" id="ARBA00023125"/>
    </source>
</evidence>
<accession>A0A926L9W2</accession>
<feature type="binding site" evidence="11">
    <location>
        <position position="57"/>
    </location>
    <ligand>
        <name>[4Fe-4S] cluster</name>
        <dbReference type="ChEBI" id="CHEBI:49883"/>
    </ligand>
</feature>
<feature type="binding site" evidence="11">
    <location>
        <position position="54"/>
    </location>
    <ligand>
        <name>[4Fe-4S] cluster</name>
        <dbReference type="ChEBI" id="CHEBI:49883"/>
    </ligand>
</feature>